<dbReference type="PANTHER" id="PTHR43774">
    <property type="entry name" value="PEPTIDE METHIONINE SULFOXIDE REDUCTASE"/>
    <property type="match status" value="1"/>
</dbReference>
<dbReference type="NCBIfam" id="TIGR00401">
    <property type="entry name" value="msrA"/>
    <property type="match status" value="1"/>
</dbReference>
<evidence type="ECO:0000256" key="3">
    <source>
        <dbReference type="ARBA" id="ARBA00048782"/>
    </source>
</evidence>
<sequence>MEKAVLGGGCFWCLEAAFAPLRGVASVVSGYCGGQGANPSYKQVCGGATGHVEVVSVTFDPAVIDYATLLQVFFAVHDPTTLNRQGHDVGSQYASVIFCQNDAQRAVAVETMRQLEQDGVFDAPIVTRLEGSAIFYPAEDYHQNYYAQNQQQDYCQLVISPKLSKIRQKFSHLLQNS</sequence>
<dbReference type="GO" id="GO:0008113">
    <property type="term" value="F:peptide-methionine (S)-S-oxide reductase activity"/>
    <property type="evidence" value="ECO:0007669"/>
    <property type="project" value="UniProtKB-UniRule"/>
</dbReference>
<dbReference type="InterPro" id="IPR036509">
    <property type="entry name" value="Met_Sox_Rdtase_MsrA_sf"/>
</dbReference>
<comment type="caution">
    <text evidence="6">The sequence shown here is derived from an EMBL/GenBank/DDBJ whole genome shotgun (WGS) entry which is preliminary data.</text>
</comment>
<accession>A0A2K4MMM5</accession>
<dbReference type="PANTHER" id="PTHR43774:SF1">
    <property type="entry name" value="PEPTIDE METHIONINE SULFOXIDE REDUCTASE MSRA 2"/>
    <property type="match status" value="1"/>
</dbReference>
<evidence type="ECO:0000256" key="4">
    <source>
        <dbReference type="HAMAP-Rule" id="MF_01401"/>
    </source>
</evidence>
<evidence type="ECO:0000259" key="5">
    <source>
        <dbReference type="Pfam" id="PF01625"/>
    </source>
</evidence>
<evidence type="ECO:0000256" key="1">
    <source>
        <dbReference type="ARBA" id="ARBA00023002"/>
    </source>
</evidence>
<dbReference type="Proteomes" id="UP000236416">
    <property type="component" value="Unassembled WGS sequence"/>
</dbReference>
<dbReference type="EMBL" id="PPTF01000060">
    <property type="protein sequence ID" value="POA98282.1"/>
    <property type="molecule type" value="Genomic_DNA"/>
</dbReference>
<comment type="function">
    <text evidence="4">Has an important function as a repair enzyme for proteins that have been inactivated by oxidation. Catalyzes the reversible oxidation-reduction of methionine sulfoxide in proteins to methionine.</text>
</comment>
<proteinExistence type="inferred from homology"/>
<feature type="active site" evidence="4">
    <location>
        <position position="10"/>
    </location>
</feature>
<comment type="catalytic activity">
    <reaction evidence="2 4">
        <text>L-methionyl-[protein] + [thioredoxin]-disulfide + H2O = L-methionyl-(S)-S-oxide-[protein] + [thioredoxin]-dithiol</text>
        <dbReference type="Rhea" id="RHEA:14217"/>
        <dbReference type="Rhea" id="RHEA-COMP:10698"/>
        <dbReference type="Rhea" id="RHEA-COMP:10700"/>
        <dbReference type="Rhea" id="RHEA-COMP:12313"/>
        <dbReference type="Rhea" id="RHEA-COMP:12315"/>
        <dbReference type="ChEBI" id="CHEBI:15377"/>
        <dbReference type="ChEBI" id="CHEBI:16044"/>
        <dbReference type="ChEBI" id="CHEBI:29950"/>
        <dbReference type="ChEBI" id="CHEBI:44120"/>
        <dbReference type="ChEBI" id="CHEBI:50058"/>
        <dbReference type="EC" id="1.8.4.11"/>
    </reaction>
</comment>
<comment type="similarity">
    <text evidence="4">Belongs to the MsrA Met sulfoxide reductase family.</text>
</comment>
<dbReference type="AlphaFoldDB" id="A0A2K4MMM5"/>
<evidence type="ECO:0000256" key="2">
    <source>
        <dbReference type="ARBA" id="ARBA00047806"/>
    </source>
</evidence>
<dbReference type="InterPro" id="IPR002569">
    <property type="entry name" value="Met_Sox_Rdtase_MsrA_dom"/>
</dbReference>
<keyword evidence="1 4" id="KW-0560">Oxidoreductase</keyword>
<dbReference type="RefSeq" id="WP_103320539.1">
    <property type="nucleotide sequence ID" value="NZ_PPTF01000060.1"/>
</dbReference>
<dbReference type="Pfam" id="PF01625">
    <property type="entry name" value="PMSR"/>
    <property type="match status" value="1"/>
</dbReference>
<organism evidence="6 7">
    <name type="scientific">Chromobacterium sinusclupearum</name>
    <dbReference type="NCBI Taxonomy" id="2077146"/>
    <lineage>
        <taxon>Bacteria</taxon>
        <taxon>Pseudomonadati</taxon>
        <taxon>Pseudomonadota</taxon>
        <taxon>Betaproteobacteria</taxon>
        <taxon>Neisseriales</taxon>
        <taxon>Chromobacteriaceae</taxon>
        <taxon>Chromobacterium</taxon>
    </lineage>
</organism>
<dbReference type="EC" id="1.8.4.11" evidence="4"/>
<reference evidence="6 7" key="1">
    <citation type="submission" date="2018-01" db="EMBL/GenBank/DDBJ databases">
        <title>Genomic Sequence of Chromobacterium MWU13-2610 from wild cranberry bogs within the Cape Cod National Seashore.</title>
        <authorList>
            <person name="O'Hara-Hanley K."/>
            <person name="Soby S."/>
            <person name="Harrison A."/>
        </authorList>
    </citation>
    <scope>NUCLEOTIDE SEQUENCE [LARGE SCALE GENOMIC DNA]</scope>
    <source>
        <strain evidence="6 7">MWU13-2610</strain>
    </source>
</reference>
<feature type="domain" description="Peptide methionine sulphoxide reductase MsrA" evidence="5">
    <location>
        <begin position="3"/>
        <end position="156"/>
    </location>
</feature>
<dbReference type="Gene3D" id="3.30.1060.10">
    <property type="entry name" value="Peptide methionine sulphoxide reductase MsrA"/>
    <property type="match status" value="1"/>
</dbReference>
<gene>
    <name evidence="4 6" type="primary">msrA</name>
    <name evidence="6" type="ORF">C2134_12615</name>
</gene>
<keyword evidence="7" id="KW-1185">Reference proteome</keyword>
<dbReference type="SUPFAM" id="SSF55068">
    <property type="entry name" value="Peptide methionine sulfoxide reductase"/>
    <property type="match status" value="1"/>
</dbReference>
<evidence type="ECO:0000313" key="6">
    <source>
        <dbReference type="EMBL" id="POA98282.1"/>
    </source>
</evidence>
<dbReference type="HAMAP" id="MF_01401">
    <property type="entry name" value="MsrA"/>
    <property type="match status" value="1"/>
</dbReference>
<protein>
    <recommendedName>
        <fullName evidence="4">Peptide methionine sulfoxide reductase MsrA</fullName>
        <shortName evidence="4">Protein-methionine-S-oxide reductase</shortName>
        <ecNumber evidence="4">1.8.4.11</ecNumber>
    </recommendedName>
    <alternativeName>
        <fullName evidence="4">Peptide-methionine (S)-S-oxide reductase</fullName>
        <shortName evidence="4">Peptide Met(O) reductase</shortName>
    </alternativeName>
</protein>
<name>A0A2K4MMM5_9NEIS</name>
<evidence type="ECO:0000313" key="7">
    <source>
        <dbReference type="Proteomes" id="UP000236416"/>
    </source>
</evidence>
<comment type="catalytic activity">
    <reaction evidence="3 4">
        <text>[thioredoxin]-disulfide + L-methionine + H2O = L-methionine (S)-S-oxide + [thioredoxin]-dithiol</text>
        <dbReference type="Rhea" id="RHEA:19993"/>
        <dbReference type="Rhea" id="RHEA-COMP:10698"/>
        <dbReference type="Rhea" id="RHEA-COMP:10700"/>
        <dbReference type="ChEBI" id="CHEBI:15377"/>
        <dbReference type="ChEBI" id="CHEBI:29950"/>
        <dbReference type="ChEBI" id="CHEBI:50058"/>
        <dbReference type="ChEBI" id="CHEBI:57844"/>
        <dbReference type="ChEBI" id="CHEBI:58772"/>
        <dbReference type="EC" id="1.8.4.11"/>
    </reaction>
</comment>
<dbReference type="GO" id="GO:0033744">
    <property type="term" value="F:L-methionine:thioredoxin-disulfide S-oxidoreductase activity"/>
    <property type="evidence" value="ECO:0007669"/>
    <property type="project" value="RHEA"/>
</dbReference>